<proteinExistence type="predicted"/>
<accession>A0A2B4RFN2</accession>
<keyword evidence="8" id="KW-0675">Receptor</keyword>
<evidence type="ECO:0000313" key="8">
    <source>
        <dbReference type="EMBL" id="PFX17174.1"/>
    </source>
</evidence>
<dbReference type="InterPro" id="IPR012944">
    <property type="entry name" value="SusD_RagB_dom"/>
</dbReference>
<dbReference type="InterPro" id="IPR033985">
    <property type="entry name" value="SusD-like_N"/>
</dbReference>
<evidence type="ECO:0000259" key="6">
    <source>
        <dbReference type="Pfam" id="PF07980"/>
    </source>
</evidence>
<evidence type="ECO:0000259" key="5">
    <source>
        <dbReference type="Pfam" id="PF07715"/>
    </source>
</evidence>
<dbReference type="InterPro" id="IPR039426">
    <property type="entry name" value="TonB-dep_rcpt-like"/>
</dbReference>
<dbReference type="InterPro" id="IPR011990">
    <property type="entry name" value="TPR-like_helical_dom_sf"/>
</dbReference>
<name>A0A2B4RFN2_STYPI</name>
<keyword evidence="2" id="KW-0732">Signal</keyword>
<dbReference type="PANTHER" id="PTHR30069">
    <property type="entry name" value="TONB-DEPENDENT OUTER MEMBRANE RECEPTOR"/>
    <property type="match status" value="1"/>
</dbReference>
<dbReference type="NCBIfam" id="TIGR04057">
    <property type="entry name" value="SusC_RagA_signa"/>
    <property type="match status" value="1"/>
</dbReference>
<dbReference type="InterPro" id="IPR012910">
    <property type="entry name" value="Plug_dom"/>
</dbReference>
<dbReference type="Pfam" id="PF07980">
    <property type="entry name" value="SusD_RagB"/>
    <property type="match status" value="1"/>
</dbReference>
<dbReference type="InterPro" id="IPR023996">
    <property type="entry name" value="TonB-dep_OMP_SusC/RagA"/>
</dbReference>
<dbReference type="Gene3D" id="1.25.40.390">
    <property type="match status" value="1"/>
</dbReference>
<dbReference type="SUPFAM" id="SSF48452">
    <property type="entry name" value="TPR-like"/>
    <property type="match status" value="1"/>
</dbReference>
<feature type="domain" description="RagB/SusD" evidence="6">
    <location>
        <begin position="1253"/>
        <end position="1569"/>
    </location>
</feature>
<comment type="subcellular location">
    <subcellularLocation>
        <location evidence="1">Cell outer membrane</location>
    </subcellularLocation>
</comment>
<comment type="caution">
    <text evidence="8">The sequence shown here is derived from an EMBL/GenBank/DDBJ whole genome shotgun (WGS) entry which is preliminary data.</text>
</comment>
<dbReference type="Gene3D" id="2.170.130.10">
    <property type="entry name" value="TonB-dependent receptor, plug domain"/>
    <property type="match status" value="1"/>
</dbReference>
<evidence type="ECO:0000259" key="7">
    <source>
        <dbReference type="Pfam" id="PF14322"/>
    </source>
</evidence>
<feature type="domain" description="TonB-dependent receptor plug" evidence="5">
    <location>
        <begin position="80"/>
        <end position="188"/>
    </location>
</feature>
<dbReference type="STRING" id="50429.A0A2B4RFN2"/>
<dbReference type="SUPFAM" id="SSF56935">
    <property type="entry name" value="Porins"/>
    <property type="match status" value="1"/>
</dbReference>
<dbReference type="OrthoDB" id="449370at2759"/>
<gene>
    <name evidence="8" type="primary">susC</name>
    <name evidence="8" type="ORF">AWC38_SpisGene18514</name>
</gene>
<evidence type="ECO:0000256" key="4">
    <source>
        <dbReference type="ARBA" id="ARBA00023237"/>
    </source>
</evidence>
<keyword evidence="4" id="KW-0998">Cell outer membrane</keyword>
<dbReference type="InterPro" id="IPR037066">
    <property type="entry name" value="Plug_dom_sf"/>
</dbReference>
<evidence type="ECO:0000256" key="3">
    <source>
        <dbReference type="ARBA" id="ARBA00023136"/>
    </source>
</evidence>
<dbReference type="InterPro" id="IPR023997">
    <property type="entry name" value="TonB-dep_OMP_SusC/RagA_CS"/>
</dbReference>
<dbReference type="Pfam" id="PF07715">
    <property type="entry name" value="Plug"/>
    <property type="match status" value="1"/>
</dbReference>
<evidence type="ECO:0000256" key="2">
    <source>
        <dbReference type="ARBA" id="ARBA00022729"/>
    </source>
</evidence>
<dbReference type="Pfam" id="PF13715">
    <property type="entry name" value="CarbopepD_reg_2"/>
    <property type="match status" value="1"/>
</dbReference>
<dbReference type="GO" id="GO:0015344">
    <property type="term" value="F:siderophore uptake transmembrane transporter activity"/>
    <property type="evidence" value="ECO:0007669"/>
    <property type="project" value="TreeGrafter"/>
</dbReference>
<sequence>MGVTVVIKDKKVGVQTDFDGVFEINADLEDTLIFNYVGMQKKEVVVRSIDLSSDFEVILEDDENILDEVVITGYQKKDEKTLTGSVVKVDMKRIQNRPTARVQDLLAGIAPGLLVTRSNPGRVGGGGTSITSQGGGFRGSGNMLIVLDGLPQSGDFFLESINPQDIESINVLRDSEAVIYGSRASNGVIVVTTKTGKNGKHKISVRSNVMIKMPNIVFKAQNIVEYVRAMEEGWNLQKISPTLGYPKLIKYLNDNNITSETLEENNKKPLAEVPFLKGVPFPDVYGVHMFDFDWNKLFYGPAIDHQNNITFSGGVKEKGIKYYANIGNTRENSLMKYGKNHQNNLFGNAKLELQLKKWIKLGVNINTSFIKNTSPSQIGNAETFLTSRPNNWTAPFNLDGNPIRWGGYRSPISYARDGGEATIRANRFQGQAYAVITPLKNLNINLTAQQSYYSMKSLTGIKKAYDYVWDTKKPKQAINAQTSVSRSNTFNRFFNGTATIDYKFKLGDIHDFGLFGLYSHEEFDYSTTSSRRVNRLTESITSLNLTSSKDQNTSDSMVQETITGLSFNFRYTLLGRYTLEANVRQDGSSRFAKGFKYATFSGVGLAYSLSDENFFKNAVPKNIVSKVKLRFTQGVMANRNGVGLYDYAQNVNINNSGVLLGALGTSVKAQQAYLSGPSSENRTWVKINKRNFGFDLGFINDKLALRADIYKATTDNGFYSKEVPTSFGAAMPQINGAKYENNGWDLQVKWSDNIKDFSYGISAGLSDNVNKVVSLPDSRIIRYGTNSWVEGEEVNSTYGFKFEGLMKSQEQVDAYKAAFTAGIPTRSDFGVGDAMYKDMDGNGKLEFRPYKLGEDGKPTDDSGDLIRLKNTNPHYYYFINLDASYKNWSFSMVLNGIGSWYVYDTTRQSNYAYPWVTRDKYTYKIQYHPTNNPNSNIPRFYAAESNWDTTIARWNYRVSDGAHVMKNVDLDLSPKDRVTKKQFFKSVVDFKIYATNFYGDLPSFGRMGEDNWTDICFGNANGISNSQRQPSPTSGTWNGGYARVRKYLELVEAANKPDGKKLGNSIDPYVGEAHFFIAQAYFNLYRFFGAVPLVTKVLTPEDDLYPEKAKREEVVNYILSNLDKAIAKLPETVAAADGGRLVKNAARAYKARITLFAGTWRKYHGLSGANDMLDQAIAESKAVMDSGKYSLFKNSKVKKGANFDPVANFNYLFSLENYTPNNPWNLNKTNNNEFILTNRHHREERRASNTVPSSSNSYTHSFVSQILDDNGLPIQNARSVFQTDKANHDYGLKIVTDAKGRKVANNLEFNNRDPRMAAMMAKPLSQIWLQRHSYNRNFEKARKKMDGKEDAEKGTGFMFFQFFESPTGYLNIKFNVEGRSAKGEDGVIGVDFPVIRLAEVLLIYAEAKFEKNGNISDGDLDLSINLLRDRVEMPKLTNAFVTTNGLDMKTEIRRERMVELATEGFRYDDIRRWKIAETVLPQAIKGVKWKNNPMSKKFTYFDYLQWKEVKDKAAITKAEPQDADGFLILENANARKGFDPAKHYLWPIPLDEISKYKKNGKTLEQNPGW</sequence>
<dbReference type="EMBL" id="LSMT01000491">
    <property type="protein sequence ID" value="PFX17174.1"/>
    <property type="molecule type" value="Genomic_DNA"/>
</dbReference>
<feature type="domain" description="SusD-like N-terminal" evidence="7">
    <location>
        <begin position="1033"/>
        <end position="1155"/>
    </location>
</feature>
<dbReference type="NCBIfam" id="TIGR04056">
    <property type="entry name" value="OMP_RagA_SusC"/>
    <property type="match status" value="1"/>
</dbReference>
<dbReference type="PROSITE" id="PS52016">
    <property type="entry name" value="TONB_DEPENDENT_REC_3"/>
    <property type="match status" value="1"/>
</dbReference>
<evidence type="ECO:0000256" key="1">
    <source>
        <dbReference type="ARBA" id="ARBA00004442"/>
    </source>
</evidence>
<dbReference type="PANTHER" id="PTHR30069:SF29">
    <property type="entry name" value="HEMOGLOBIN AND HEMOGLOBIN-HAPTOGLOBIN-BINDING PROTEIN 1-RELATED"/>
    <property type="match status" value="1"/>
</dbReference>
<organism evidence="8">
    <name type="scientific">Stylophora pistillata</name>
    <name type="common">Smooth cauliflower coral</name>
    <dbReference type="NCBI Taxonomy" id="50429"/>
    <lineage>
        <taxon>Eukaryota</taxon>
        <taxon>Metazoa</taxon>
        <taxon>Cnidaria</taxon>
        <taxon>Anthozoa</taxon>
        <taxon>Hexacorallia</taxon>
        <taxon>Scleractinia</taxon>
        <taxon>Astrocoeniina</taxon>
        <taxon>Pocilloporidae</taxon>
        <taxon>Stylophora</taxon>
    </lineage>
</organism>
<dbReference type="Pfam" id="PF14322">
    <property type="entry name" value="SusD-like_3"/>
    <property type="match status" value="1"/>
</dbReference>
<reference evidence="8" key="1">
    <citation type="journal article" date="2017" name="J. ISSAAS">
        <title>Comparative analysis of the genomes of Stylophora pistillata and Acropora digitifera provides evidence for extensive differences between species of corals.</title>
        <authorList>
            <person name="Voolstra C.R."/>
            <person name="Li Y."/>
            <person name="Liew Y.J."/>
            <person name="Baumgarten S."/>
            <person name="Zoccola D."/>
            <person name="Flot J.-F."/>
            <person name="Tambutte S."/>
            <person name="Allemand D."/>
            <person name="Aranda M."/>
        </authorList>
    </citation>
    <scope>NUCLEOTIDE SEQUENCE</scope>
    <source>
        <strain evidence="8">CSM Monaco</strain>
        <tissue evidence="8">Whole animal</tissue>
    </source>
</reference>
<protein>
    <submittedName>
        <fullName evidence="8">TonB-dependent receptor SusC</fullName>
    </submittedName>
</protein>
<dbReference type="GO" id="GO:0044718">
    <property type="term" value="P:siderophore transmembrane transport"/>
    <property type="evidence" value="ECO:0007669"/>
    <property type="project" value="TreeGrafter"/>
</dbReference>
<keyword evidence="3" id="KW-0472">Membrane</keyword>
<dbReference type="SUPFAM" id="SSF49464">
    <property type="entry name" value="Carboxypeptidase regulatory domain-like"/>
    <property type="match status" value="1"/>
</dbReference>
<dbReference type="InterPro" id="IPR008969">
    <property type="entry name" value="CarboxyPept-like_regulatory"/>
</dbReference>